<proteinExistence type="predicted"/>
<protein>
    <submittedName>
        <fullName evidence="1">Uncharacterized protein</fullName>
    </submittedName>
</protein>
<evidence type="ECO:0000313" key="1">
    <source>
        <dbReference type="EMBL" id="GAJ13074.1"/>
    </source>
</evidence>
<accession>X1U6G5</accession>
<comment type="caution">
    <text evidence="1">The sequence shown here is derived from an EMBL/GenBank/DDBJ whole genome shotgun (WGS) entry which is preliminary data.</text>
</comment>
<name>X1U6G5_9ZZZZ</name>
<dbReference type="EMBL" id="BARW01033747">
    <property type="protein sequence ID" value="GAJ13074.1"/>
    <property type="molecule type" value="Genomic_DNA"/>
</dbReference>
<dbReference type="EMBL" id="BARW01038533">
    <property type="protein sequence ID" value="GAJ23364.1"/>
    <property type="molecule type" value="Genomic_DNA"/>
</dbReference>
<reference evidence="1" key="1">
    <citation type="journal article" date="2014" name="Front. Microbiol.">
        <title>High frequency of phylogenetically diverse reductive dehalogenase-homologous genes in deep subseafloor sedimentary metagenomes.</title>
        <authorList>
            <person name="Kawai M."/>
            <person name="Futagami T."/>
            <person name="Toyoda A."/>
            <person name="Takaki Y."/>
            <person name="Nishi S."/>
            <person name="Hori S."/>
            <person name="Arai W."/>
            <person name="Tsubouchi T."/>
            <person name="Morono Y."/>
            <person name="Uchiyama I."/>
            <person name="Ito T."/>
            <person name="Fujiyama A."/>
            <person name="Inagaki F."/>
            <person name="Takami H."/>
        </authorList>
    </citation>
    <scope>NUCLEOTIDE SEQUENCE</scope>
    <source>
        <strain evidence="1">Expedition CK06-06</strain>
    </source>
</reference>
<organism evidence="1">
    <name type="scientific">marine sediment metagenome</name>
    <dbReference type="NCBI Taxonomy" id="412755"/>
    <lineage>
        <taxon>unclassified sequences</taxon>
        <taxon>metagenomes</taxon>
        <taxon>ecological metagenomes</taxon>
    </lineage>
</organism>
<gene>
    <name evidence="1" type="ORF">S12H4_53076</name>
    <name evidence="2" type="ORF">S12H4_59104</name>
</gene>
<evidence type="ECO:0000313" key="2">
    <source>
        <dbReference type="EMBL" id="GAJ23364.1"/>
    </source>
</evidence>
<sequence length="65" mass="7426">MVEEFTKSQLCYAGDGQQVHIRKGERTYCGRGELSNLKWPGLIGMTEKAQELCRSCLRTFKASKR</sequence>
<dbReference type="AlphaFoldDB" id="X1U6G5"/>